<dbReference type="CTD" id="100001799"/>
<dbReference type="GO" id="GO:0005125">
    <property type="term" value="F:cytokine activity"/>
    <property type="evidence" value="ECO:0007669"/>
    <property type="project" value="UniProtKB-KW"/>
</dbReference>
<dbReference type="GO" id="GO:0005615">
    <property type="term" value="C:extracellular space"/>
    <property type="evidence" value="ECO:0007669"/>
    <property type="project" value="UniProtKB-KW"/>
</dbReference>
<dbReference type="SUPFAM" id="SSF48726">
    <property type="entry name" value="Immunoglobulin"/>
    <property type="match status" value="1"/>
</dbReference>
<keyword evidence="5" id="KW-0964">Secreted</keyword>
<keyword evidence="5" id="KW-0202">Cytokine</keyword>
<dbReference type="RefSeq" id="XP_008283138.1">
    <property type="nucleotide sequence ID" value="XM_008284916.1"/>
</dbReference>
<name>A0A9Y4N5X7_9TELE</name>
<gene>
    <name evidence="9" type="primary">il12b2</name>
    <name evidence="5" type="synonym">IL12B</name>
</gene>
<evidence type="ECO:0000256" key="1">
    <source>
        <dbReference type="ARBA" id="ARBA00022729"/>
    </source>
</evidence>
<evidence type="ECO:0000313" key="8">
    <source>
        <dbReference type="Proteomes" id="UP000694891"/>
    </source>
</evidence>
<dbReference type="GO" id="GO:0004896">
    <property type="term" value="F:cytokine receptor activity"/>
    <property type="evidence" value="ECO:0007669"/>
    <property type="project" value="UniProtKB-UniRule"/>
</dbReference>
<evidence type="ECO:0000256" key="2">
    <source>
        <dbReference type="ARBA" id="ARBA00023157"/>
    </source>
</evidence>
<evidence type="ECO:0000256" key="5">
    <source>
        <dbReference type="RuleBase" id="RU281113"/>
    </source>
</evidence>
<evidence type="ECO:0000313" key="9">
    <source>
        <dbReference type="RefSeq" id="XP_008283138.1"/>
    </source>
</evidence>
<dbReference type="InterPro" id="IPR050676">
    <property type="entry name" value="IL-12"/>
</dbReference>
<comment type="subunit">
    <text evidence="5">Heterodimer with IL12A; disulfide-linked. The heterodimer is known as interleukin IL-12.</text>
</comment>
<evidence type="ECO:0000256" key="3">
    <source>
        <dbReference type="ARBA" id="ARBA00023180"/>
    </source>
</evidence>
<dbReference type="InterPro" id="IPR019482">
    <property type="entry name" value="IL-12_beta_cen-dom"/>
</dbReference>
<sequence length="340" mass="38438">MKTFSLWISGLLLISLTGAHGLDYFPENLVVAKENDVNPIKLTCGTTTKETVTWKHKGEELDEDSVEEGVELNGSDLILSKVETPLVGEYSCWRGEKMLSSFHVLLEKEEAGELESFMSCRAKSYNCSFSCTWNRTGYAAVRLGLGHDCRQGLKSCQWLGSSSKKIQNGAFQFELPHSLSPYAEESSRLELTAEAISINNQSVLRRNKNFYLRDIIQPDSPKIVRCQAVDQELNVTIEPPSTWSAPHSFFTLENEIEYRLKDDDKRGRSSSTLIPKGISQLRVRCRDPLVVSAWSQWTPWKNVRTGREVPCQSRKKGGKKNRKKKQEKRKNQDAGLSQAS</sequence>
<dbReference type="InterPro" id="IPR036116">
    <property type="entry name" value="FN3_sf"/>
</dbReference>
<dbReference type="AlphaFoldDB" id="A0A9Y4N5X7"/>
<accession>A0A9Y4N5X7</accession>
<feature type="compositionally biased region" description="Basic residues" evidence="6">
    <location>
        <begin position="313"/>
        <end position="328"/>
    </location>
</feature>
<reference evidence="9" key="1">
    <citation type="submission" date="2025-08" db="UniProtKB">
        <authorList>
            <consortium name="RefSeq"/>
        </authorList>
    </citation>
    <scope>IDENTIFICATION</scope>
</reference>
<keyword evidence="3 5" id="KW-0325">Glycoprotein</keyword>
<dbReference type="SUPFAM" id="SSF49265">
    <property type="entry name" value="Fibronectin type III"/>
    <property type="match status" value="1"/>
</dbReference>
<dbReference type="InterPro" id="IPR013783">
    <property type="entry name" value="Ig-like_fold"/>
</dbReference>
<dbReference type="InterPro" id="IPR015528">
    <property type="entry name" value="IL-12_beta"/>
</dbReference>
<proteinExistence type="inferred from homology"/>
<dbReference type="Proteomes" id="UP000694891">
    <property type="component" value="Unplaced"/>
</dbReference>
<evidence type="ECO:0000259" key="7">
    <source>
        <dbReference type="Pfam" id="PF10420"/>
    </source>
</evidence>
<keyword evidence="8" id="KW-1185">Reference proteome</keyword>
<dbReference type="InterPro" id="IPR036179">
    <property type="entry name" value="Ig-like_dom_sf"/>
</dbReference>
<dbReference type="Pfam" id="PF10420">
    <property type="entry name" value="IL12p40_C"/>
    <property type="match status" value="1"/>
</dbReference>
<evidence type="ECO:0000256" key="6">
    <source>
        <dbReference type="SAM" id="MobiDB-lite"/>
    </source>
</evidence>
<dbReference type="PANTHER" id="PTHR48485:SF3">
    <property type="entry name" value="INTERLEUKIN-12 SUBUNIT BETA"/>
    <property type="match status" value="1"/>
</dbReference>
<comment type="subcellular location">
    <subcellularLocation>
        <location evidence="5">Secreted</location>
    </subcellularLocation>
</comment>
<dbReference type="PRINTS" id="PR01928">
    <property type="entry name" value="INTRLEUKN12B"/>
</dbReference>
<feature type="signal peptide" evidence="5">
    <location>
        <begin position="1"/>
        <end position="21"/>
    </location>
</feature>
<organism evidence="8 9">
    <name type="scientific">Stegastes partitus</name>
    <name type="common">bicolor damselfish</name>
    <dbReference type="NCBI Taxonomy" id="144197"/>
    <lineage>
        <taxon>Eukaryota</taxon>
        <taxon>Metazoa</taxon>
        <taxon>Chordata</taxon>
        <taxon>Craniata</taxon>
        <taxon>Vertebrata</taxon>
        <taxon>Euteleostomi</taxon>
        <taxon>Actinopterygii</taxon>
        <taxon>Neopterygii</taxon>
        <taxon>Teleostei</taxon>
        <taxon>Neoteleostei</taxon>
        <taxon>Acanthomorphata</taxon>
        <taxon>Ovalentaria</taxon>
        <taxon>Pomacentridae</taxon>
        <taxon>Stegastes</taxon>
    </lineage>
</organism>
<keyword evidence="4 5" id="KW-0393">Immunoglobulin domain</keyword>
<feature type="region of interest" description="Disordered" evidence="6">
    <location>
        <begin position="305"/>
        <end position="340"/>
    </location>
</feature>
<feature type="chain" id="PRO_5041488519" description="Interleukin-12 subunit beta" evidence="5">
    <location>
        <begin position="22"/>
        <end position="340"/>
    </location>
</feature>
<feature type="domain" description="Interleukin-12 beta central" evidence="7">
    <location>
        <begin position="116"/>
        <end position="197"/>
    </location>
</feature>
<keyword evidence="1 5" id="KW-0732">Signal</keyword>
<keyword evidence="2" id="KW-1015">Disulfide bond</keyword>
<comment type="similarity">
    <text evidence="5">Belongs to the IL-12B family.</text>
</comment>
<dbReference type="Gene3D" id="2.60.40.10">
    <property type="entry name" value="Immunoglobulins"/>
    <property type="match status" value="3"/>
</dbReference>
<dbReference type="PANTHER" id="PTHR48485">
    <property type="entry name" value="INTERLEUKIN-12 SUBUNIT BETA-RELATED"/>
    <property type="match status" value="1"/>
</dbReference>
<protein>
    <recommendedName>
        <fullName evidence="5">Interleukin-12 subunit beta</fullName>
        <shortName evidence="5">IL-12B</shortName>
    </recommendedName>
    <alternativeName>
        <fullName evidence="5">Cytotoxic lymphocyte maturation factor 40 kDa subunit</fullName>
    </alternativeName>
    <alternativeName>
        <fullName evidence="5">IL-12 subunit p40</fullName>
    </alternativeName>
</protein>
<evidence type="ECO:0000256" key="4">
    <source>
        <dbReference type="ARBA" id="ARBA00023319"/>
    </source>
</evidence>